<evidence type="ECO:0000256" key="16">
    <source>
        <dbReference type="ARBA" id="ARBA00077688"/>
    </source>
</evidence>
<evidence type="ECO:0000256" key="10">
    <source>
        <dbReference type="ARBA" id="ARBA00038976"/>
    </source>
</evidence>
<dbReference type="InterPro" id="IPR001160">
    <property type="entry name" value="Peptidase_M20C"/>
</dbReference>
<dbReference type="Pfam" id="PF07687">
    <property type="entry name" value="M20_dimer"/>
    <property type="match status" value="1"/>
</dbReference>
<dbReference type="EMBL" id="FLUQ01000001">
    <property type="protein sequence ID" value="SBV94672.1"/>
    <property type="molecule type" value="Genomic_DNA"/>
</dbReference>
<evidence type="ECO:0000256" key="1">
    <source>
        <dbReference type="ARBA" id="ARBA00001941"/>
    </source>
</evidence>
<dbReference type="EC" id="3.4.13.18" evidence="10"/>
<dbReference type="InterPro" id="IPR002933">
    <property type="entry name" value="Peptidase_M20"/>
</dbReference>
<evidence type="ECO:0000313" key="19">
    <source>
        <dbReference type="EMBL" id="SBV94672.1"/>
    </source>
</evidence>
<dbReference type="InterPro" id="IPR011650">
    <property type="entry name" value="Peptidase_M20_dimer"/>
</dbReference>
<dbReference type="FunFam" id="3.40.630.10:FF:000018">
    <property type="entry name" value="Aminoacyl-histidine dipeptidase PepD"/>
    <property type="match status" value="1"/>
</dbReference>
<evidence type="ECO:0000259" key="18">
    <source>
        <dbReference type="Pfam" id="PF07687"/>
    </source>
</evidence>
<dbReference type="SUPFAM" id="SSF53187">
    <property type="entry name" value="Zn-dependent exopeptidases"/>
    <property type="match status" value="1"/>
</dbReference>
<keyword evidence="5" id="KW-0378">Hydrolase</keyword>
<dbReference type="FunFam" id="3.40.630.10:FF:000015">
    <property type="entry name" value="Aminoacyl-histidine dipeptidase PepD"/>
    <property type="match status" value="1"/>
</dbReference>
<keyword evidence="6" id="KW-0862">Zinc</keyword>
<keyword evidence="7" id="KW-0482">Metalloprotease</keyword>
<dbReference type="PANTHER" id="PTHR43501:SF1">
    <property type="entry name" value="CYTOSOL NON-SPECIFIC DIPEPTIDASE"/>
    <property type="match status" value="1"/>
</dbReference>
<evidence type="ECO:0000256" key="4">
    <source>
        <dbReference type="ARBA" id="ARBA00022723"/>
    </source>
</evidence>
<dbReference type="PANTHER" id="PTHR43501">
    <property type="entry name" value="CYTOSOL NON-SPECIFIC DIPEPTIDASE"/>
    <property type="match status" value="1"/>
</dbReference>
<evidence type="ECO:0000256" key="2">
    <source>
        <dbReference type="ARBA" id="ARBA00001947"/>
    </source>
</evidence>
<evidence type="ECO:0000256" key="17">
    <source>
        <dbReference type="ARBA" id="ARBA00078074"/>
    </source>
</evidence>
<name>A0A212J5D3_9DELT</name>
<evidence type="ECO:0000256" key="12">
    <source>
        <dbReference type="ARBA" id="ARBA00061423"/>
    </source>
</evidence>
<dbReference type="AlphaFoldDB" id="A0A212J5D3"/>
<reference evidence="19" key="1">
    <citation type="submission" date="2016-04" db="EMBL/GenBank/DDBJ databases">
        <authorList>
            <person name="Evans L.H."/>
            <person name="Alamgir A."/>
            <person name="Owens N."/>
            <person name="Weber N.D."/>
            <person name="Virtaneva K."/>
            <person name="Barbian K."/>
            <person name="Babar A."/>
            <person name="Rosenke K."/>
        </authorList>
    </citation>
    <scope>NUCLEOTIDE SEQUENCE</scope>
    <source>
        <strain evidence="19">86</strain>
    </source>
</reference>
<comment type="catalytic activity">
    <reaction evidence="9">
        <text>Hydrolysis of dipeptides, preferentially hydrophobic dipeptides including prolyl amino acids.</text>
        <dbReference type="EC" id="3.4.13.18"/>
    </reaction>
</comment>
<keyword evidence="4" id="KW-0479">Metal-binding</keyword>
<keyword evidence="8" id="KW-0170">Cobalt</keyword>
<evidence type="ECO:0000256" key="7">
    <source>
        <dbReference type="ARBA" id="ARBA00023049"/>
    </source>
</evidence>
<dbReference type="GO" id="GO:0005829">
    <property type="term" value="C:cytosol"/>
    <property type="evidence" value="ECO:0007669"/>
    <property type="project" value="TreeGrafter"/>
</dbReference>
<comment type="cofactor">
    <cofactor evidence="1">
        <name>Co(2+)</name>
        <dbReference type="ChEBI" id="CHEBI:48828"/>
    </cofactor>
</comment>
<dbReference type="GO" id="GO:0006508">
    <property type="term" value="P:proteolysis"/>
    <property type="evidence" value="ECO:0007669"/>
    <property type="project" value="UniProtKB-KW"/>
</dbReference>
<organism evidence="19">
    <name type="scientific">uncultured delta proteobacterium</name>
    <dbReference type="NCBI Taxonomy" id="34034"/>
    <lineage>
        <taxon>Bacteria</taxon>
        <taxon>Deltaproteobacteria</taxon>
        <taxon>environmental samples</taxon>
    </lineage>
</organism>
<keyword evidence="3" id="KW-0645">Protease</keyword>
<accession>A0A212J5D3</accession>
<evidence type="ECO:0000256" key="13">
    <source>
        <dbReference type="ARBA" id="ARBA00071271"/>
    </source>
</evidence>
<protein>
    <recommendedName>
        <fullName evidence="13">Cytosol non-specific dipeptidase</fullName>
        <ecNumber evidence="10">3.4.13.18</ecNumber>
    </recommendedName>
    <alternativeName>
        <fullName evidence="16">Aminoacyl-histidine dipeptidase</fullName>
    </alternativeName>
    <alternativeName>
        <fullName evidence="15">Beta-alanyl-histidine dipeptidase</fullName>
    </alternativeName>
    <alternativeName>
        <fullName evidence="14">Carnosinase</fullName>
    </alternativeName>
    <alternativeName>
        <fullName evidence="11">Peptidase D</fullName>
    </alternativeName>
    <alternativeName>
        <fullName evidence="17">Xaa-His dipeptidase</fullName>
    </alternativeName>
</protein>
<evidence type="ECO:0000256" key="9">
    <source>
        <dbReference type="ARBA" id="ARBA00036421"/>
    </source>
</evidence>
<dbReference type="Gene3D" id="3.40.630.10">
    <property type="entry name" value="Zn peptidases"/>
    <property type="match status" value="2"/>
</dbReference>
<dbReference type="GO" id="GO:0070573">
    <property type="term" value="F:metallodipeptidase activity"/>
    <property type="evidence" value="ECO:0007669"/>
    <property type="project" value="TreeGrafter"/>
</dbReference>
<evidence type="ECO:0000256" key="8">
    <source>
        <dbReference type="ARBA" id="ARBA00023285"/>
    </source>
</evidence>
<dbReference type="CDD" id="cd03890">
    <property type="entry name" value="M20_pepD"/>
    <property type="match status" value="1"/>
</dbReference>
<comment type="similarity">
    <text evidence="12">Belongs to the peptidase M20C family.</text>
</comment>
<dbReference type="Pfam" id="PF01546">
    <property type="entry name" value="Peptidase_M20"/>
    <property type="match status" value="1"/>
</dbReference>
<evidence type="ECO:0000256" key="14">
    <source>
        <dbReference type="ARBA" id="ARBA00075285"/>
    </source>
</evidence>
<sequence>MKLENLDPTECFKWFEVIAAIPRCSHYEKQISDHLVSFAKERGLFVAQDALGNVCIKKPASSGMEKAPTVILQGHMDMVCVKEEGSGFDFSRDPITLVVKGDTLTAAGTTLGADNGIALAFIMALLDSKDVPHPALEAVITVAEEVGMTGAAGFDVSQLSGEYFINLDSEEEGVFCVSCAGGRRTEVSLPLATVASGGLPDDLPGGAKRAFFRINVSGLAGGHSGTAIDKERGNANRLMGRILSTLAAKYDCYLAALSGGSASNVIPSESAAVVCINTDKDGLQKELNVLCGVFKNELKAADGEGLALTAQKADAAETLLTRECFSRVVAALLLLPNGVMAMDLNITTQRMVESSANLGVVRMDGGNAIFSSLLRSSVGSKKELMYQQTVAVAECIGATASYVSDYPAWEFSPESKLRDVFKQAYTSLFKKEATVAGIHAGLECGLFFEKFKELGRKVDFIAFGPDITGAHTVNEAVKIRSVANTWNLLRKVLRLLGE</sequence>
<dbReference type="GO" id="GO:0046872">
    <property type="term" value="F:metal ion binding"/>
    <property type="evidence" value="ECO:0007669"/>
    <property type="project" value="UniProtKB-KW"/>
</dbReference>
<dbReference type="PRINTS" id="PR00934">
    <property type="entry name" value="XHISDIPTASE"/>
</dbReference>
<evidence type="ECO:0000256" key="6">
    <source>
        <dbReference type="ARBA" id="ARBA00022833"/>
    </source>
</evidence>
<dbReference type="NCBIfam" id="TIGR01893">
    <property type="entry name" value="aa-his-dipept"/>
    <property type="match status" value="1"/>
</dbReference>
<feature type="domain" description="Peptidase M20 dimerisation" evidence="18">
    <location>
        <begin position="217"/>
        <end position="276"/>
    </location>
</feature>
<evidence type="ECO:0000256" key="15">
    <source>
        <dbReference type="ARBA" id="ARBA00076004"/>
    </source>
</evidence>
<evidence type="ECO:0000256" key="3">
    <source>
        <dbReference type="ARBA" id="ARBA00022670"/>
    </source>
</evidence>
<gene>
    <name evidence="19" type="ORF">KL86DPRO_10738</name>
</gene>
<evidence type="ECO:0000256" key="11">
    <source>
        <dbReference type="ARBA" id="ARBA00044252"/>
    </source>
</evidence>
<evidence type="ECO:0000256" key="5">
    <source>
        <dbReference type="ARBA" id="ARBA00022801"/>
    </source>
</evidence>
<dbReference type="PIRSF" id="PIRSF016599">
    <property type="entry name" value="Xaa-His_dipept"/>
    <property type="match status" value="1"/>
</dbReference>
<comment type="cofactor">
    <cofactor evidence="2">
        <name>Zn(2+)</name>
        <dbReference type="ChEBI" id="CHEBI:29105"/>
    </cofactor>
</comment>
<proteinExistence type="inferred from homology"/>